<dbReference type="InterPro" id="IPR003593">
    <property type="entry name" value="AAA+_ATPase"/>
</dbReference>
<dbReference type="InterPro" id="IPR014223">
    <property type="entry name" value="ABC_CydC/D"/>
</dbReference>
<dbReference type="InterPro" id="IPR003439">
    <property type="entry name" value="ABC_transporter-like_ATP-bd"/>
</dbReference>
<dbReference type="PROSITE" id="PS50929">
    <property type="entry name" value="ABC_TM1F"/>
    <property type="match status" value="1"/>
</dbReference>
<keyword evidence="3" id="KW-0547">Nucleotide-binding</keyword>
<dbReference type="RefSeq" id="WP_251840056.1">
    <property type="nucleotide sequence ID" value="NZ_JACSPO010000006.1"/>
</dbReference>
<keyword evidence="12" id="KW-1185">Reference proteome</keyword>
<comment type="caution">
    <text evidence="11">The sequence shown here is derived from an EMBL/GenBank/DDBJ whole genome shotgun (WGS) entry which is preliminary data.</text>
</comment>
<dbReference type="InterPro" id="IPR036640">
    <property type="entry name" value="ABC1_TM_sf"/>
</dbReference>
<dbReference type="InterPro" id="IPR011527">
    <property type="entry name" value="ABC1_TM_dom"/>
</dbReference>
<dbReference type="InterPro" id="IPR017871">
    <property type="entry name" value="ABC_transporter-like_CS"/>
</dbReference>
<feature type="transmembrane region" description="Helical" evidence="8">
    <location>
        <begin position="143"/>
        <end position="164"/>
    </location>
</feature>
<evidence type="ECO:0000256" key="8">
    <source>
        <dbReference type="SAM" id="Phobius"/>
    </source>
</evidence>
<organism evidence="11 12">
    <name type="scientific">Oceanitalea stevensii</name>
    <dbReference type="NCBI Taxonomy" id="2763072"/>
    <lineage>
        <taxon>Bacteria</taxon>
        <taxon>Bacillati</taxon>
        <taxon>Actinomycetota</taxon>
        <taxon>Actinomycetes</taxon>
        <taxon>Micrococcales</taxon>
        <taxon>Bogoriellaceae</taxon>
        <taxon>Georgenia</taxon>
    </lineage>
</organism>
<evidence type="ECO:0000259" key="10">
    <source>
        <dbReference type="PROSITE" id="PS50929"/>
    </source>
</evidence>
<evidence type="ECO:0000259" key="9">
    <source>
        <dbReference type="PROSITE" id="PS50893"/>
    </source>
</evidence>
<dbReference type="SUPFAM" id="SSF52540">
    <property type="entry name" value="P-loop containing nucleoside triphosphate hydrolases"/>
    <property type="match status" value="1"/>
</dbReference>
<accession>A0ABR8Z3Q3</accession>
<dbReference type="Pfam" id="PF00005">
    <property type="entry name" value="ABC_tran"/>
    <property type="match status" value="1"/>
</dbReference>
<comment type="subcellular location">
    <subcellularLocation>
        <location evidence="1">Cell membrane</location>
        <topology evidence="1">Multi-pass membrane protein</topology>
    </subcellularLocation>
</comment>
<dbReference type="NCBIfam" id="TIGR02868">
    <property type="entry name" value="CydC"/>
    <property type="match status" value="1"/>
</dbReference>
<proteinExistence type="predicted"/>
<feature type="domain" description="ABC transmembrane type-1" evidence="10">
    <location>
        <begin position="29"/>
        <end position="312"/>
    </location>
</feature>
<keyword evidence="6 8" id="KW-0472">Membrane</keyword>
<gene>
    <name evidence="11" type="primary">cydC</name>
    <name evidence="11" type="ORF">H9624_11575</name>
</gene>
<keyword evidence="2 8" id="KW-0812">Transmembrane</keyword>
<dbReference type="Proteomes" id="UP000661894">
    <property type="component" value="Unassembled WGS sequence"/>
</dbReference>
<evidence type="ECO:0000256" key="1">
    <source>
        <dbReference type="ARBA" id="ARBA00004651"/>
    </source>
</evidence>
<dbReference type="EMBL" id="JACSPO010000006">
    <property type="protein sequence ID" value="MBD8062958.1"/>
    <property type="molecule type" value="Genomic_DNA"/>
</dbReference>
<evidence type="ECO:0000256" key="7">
    <source>
        <dbReference type="SAM" id="MobiDB-lite"/>
    </source>
</evidence>
<evidence type="ECO:0000256" key="5">
    <source>
        <dbReference type="ARBA" id="ARBA00022989"/>
    </source>
</evidence>
<sequence length="620" mass="62828">MSLLPLSPAERRALRRAVGLLDLDRWRFLLAVLAGTAGLGSAVGLSATAAWLIARASQMPPVLELGVASVAVRTFGIARGLMRYVERLVSHDVALRGMATLRERVYTTLADAPTDVVSGLRRGDVLARTGADVDAVGDVVVRALLPAAVAATVGVGTVTLVAWLHVGIGAVLAACLLLAGVAGPLLTVRAARLDELAQARARTELSAGAMAMVEGAAELTVSGGLPRARAALAGTERRLARAKDAAARPAALAAGTDHLAMGVAVLAALVLGVHATVAGTMEAVELAVVVLTPLAAFEGTDLLGPAAVQLVRSAEAAVRVTELLDGAGAGGDVAGPADGAGRADGAGAGAAGAPRAATGSGEERAAAATRAAGDPPVLRARDLAVGWPRTGVVAEGLDLELRPGRTVAVVGPSGIGKTTLLLTLAGLLPPRRGEVLLGASPVARLDRRAVSGAVVLTAEDAHVFGTTVLENLRVARGDVSPAEAVELLSRAGLAEWLTALPDGVDTLLDSDATSLSGGERRRLLLARALASRAPLLLLDEPGEHLDPDTADRLVTDLLGTRDSGRGVLLVTHRLTPLAAADEVVVLGASGGPATVLARGSHEHLLATVPSYRWAVEQEAR</sequence>
<dbReference type="InterPro" id="IPR039421">
    <property type="entry name" value="Type_1_exporter"/>
</dbReference>
<evidence type="ECO:0000256" key="6">
    <source>
        <dbReference type="ARBA" id="ARBA00023136"/>
    </source>
</evidence>
<keyword evidence="4" id="KW-0067">ATP-binding</keyword>
<protein>
    <submittedName>
        <fullName evidence="11">Thiol reductant ABC exporter subunit CydC</fullName>
    </submittedName>
</protein>
<evidence type="ECO:0000313" key="11">
    <source>
        <dbReference type="EMBL" id="MBD8062958.1"/>
    </source>
</evidence>
<reference evidence="11 12" key="1">
    <citation type="submission" date="2020-08" db="EMBL/GenBank/DDBJ databases">
        <title>A Genomic Blueprint of the Chicken Gut Microbiome.</title>
        <authorList>
            <person name="Gilroy R."/>
            <person name="Ravi A."/>
            <person name="Getino M."/>
            <person name="Pursley I."/>
            <person name="Horton D.L."/>
            <person name="Alikhan N.-F."/>
            <person name="Baker D."/>
            <person name="Gharbi K."/>
            <person name="Hall N."/>
            <person name="Watson M."/>
            <person name="Adriaenssens E.M."/>
            <person name="Foster-Nyarko E."/>
            <person name="Jarju S."/>
            <person name="Secka A."/>
            <person name="Antonio M."/>
            <person name="Oren A."/>
            <person name="Chaudhuri R."/>
            <person name="La Ragione R.M."/>
            <person name="Hildebrand F."/>
            <person name="Pallen M.J."/>
        </authorList>
    </citation>
    <scope>NUCLEOTIDE SEQUENCE [LARGE SCALE GENOMIC DNA]</scope>
    <source>
        <strain evidence="11 12">Sa1BUA1</strain>
    </source>
</reference>
<dbReference type="SUPFAM" id="SSF90123">
    <property type="entry name" value="ABC transporter transmembrane region"/>
    <property type="match status" value="1"/>
</dbReference>
<dbReference type="InterPro" id="IPR027417">
    <property type="entry name" value="P-loop_NTPase"/>
</dbReference>
<dbReference type="Gene3D" id="3.40.50.300">
    <property type="entry name" value="P-loop containing nucleotide triphosphate hydrolases"/>
    <property type="match status" value="1"/>
</dbReference>
<feature type="transmembrane region" description="Helical" evidence="8">
    <location>
        <begin position="170"/>
        <end position="191"/>
    </location>
</feature>
<evidence type="ECO:0000256" key="4">
    <source>
        <dbReference type="ARBA" id="ARBA00022840"/>
    </source>
</evidence>
<evidence type="ECO:0000256" key="3">
    <source>
        <dbReference type="ARBA" id="ARBA00022741"/>
    </source>
</evidence>
<dbReference type="PROSITE" id="PS50893">
    <property type="entry name" value="ABC_TRANSPORTER_2"/>
    <property type="match status" value="1"/>
</dbReference>
<dbReference type="PROSITE" id="PS00211">
    <property type="entry name" value="ABC_TRANSPORTER_1"/>
    <property type="match status" value="1"/>
</dbReference>
<feature type="domain" description="ABC transporter" evidence="9">
    <location>
        <begin position="378"/>
        <end position="617"/>
    </location>
</feature>
<evidence type="ECO:0000313" key="12">
    <source>
        <dbReference type="Proteomes" id="UP000661894"/>
    </source>
</evidence>
<feature type="transmembrane region" description="Helical" evidence="8">
    <location>
        <begin position="28"/>
        <end position="54"/>
    </location>
</feature>
<dbReference type="Gene3D" id="1.20.1560.10">
    <property type="entry name" value="ABC transporter type 1, transmembrane domain"/>
    <property type="match status" value="1"/>
</dbReference>
<evidence type="ECO:0000256" key="2">
    <source>
        <dbReference type="ARBA" id="ARBA00022692"/>
    </source>
</evidence>
<keyword evidence="5 8" id="KW-1133">Transmembrane helix</keyword>
<dbReference type="PANTHER" id="PTHR24221">
    <property type="entry name" value="ATP-BINDING CASSETTE SUB-FAMILY B"/>
    <property type="match status" value="1"/>
</dbReference>
<name>A0ABR8Z3Q3_9MICO</name>
<dbReference type="SMART" id="SM00382">
    <property type="entry name" value="AAA"/>
    <property type="match status" value="1"/>
</dbReference>
<dbReference type="PANTHER" id="PTHR24221:SF654">
    <property type="entry name" value="ATP-BINDING CASSETTE SUB-FAMILY B MEMBER 6"/>
    <property type="match status" value="1"/>
</dbReference>
<feature type="compositionally biased region" description="Low complexity" evidence="7">
    <location>
        <begin position="351"/>
        <end position="372"/>
    </location>
</feature>
<feature type="region of interest" description="Disordered" evidence="7">
    <location>
        <begin position="338"/>
        <end position="372"/>
    </location>
</feature>